<feature type="compositionally biased region" description="Polar residues" evidence="1">
    <location>
        <begin position="257"/>
        <end position="271"/>
    </location>
</feature>
<comment type="caution">
    <text evidence="2">The sequence shown here is derived from an EMBL/GenBank/DDBJ whole genome shotgun (WGS) entry which is preliminary data.</text>
</comment>
<dbReference type="VEuPathDB" id="FungiDB:FMAN_14195"/>
<dbReference type="Proteomes" id="UP000184255">
    <property type="component" value="Unassembled WGS sequence"/>
</dbReference>
<feature type="region of interest" description="Disordered" evidence="1">
    <location>
        <begin position="331"/>
        <end position="355"/>
    </location>
</feature>
<feature type="compositionally biased region" description="Basic residues" evidence="1">
    <location>
        <begin position="272"/>
        <end position="283"/>
    </location>
</feature>
<feature type="compositionally biased region" description="Polar residues" evidence="1">
    <location>
        <begin position="201"/>
        <end position="231"/>
    </location>
</feature>
<evidence type="ECO:0000313" key="2">
    <source>
        <dbReference type="EMBL" id="CVL08141.1"/>
    </source>
</evidence>
<reference evidence="3" key="1">
    <citation type="journal article" date="2016" name="Genome Biol. Evol.">
        <title>Comparative 'omics' of the Fusarium fujikuroi species complex highlights differences in genetic potential and metabolite synthesis.</title>
        <authorList>
            <person name="Niehaus E.-M."/>
            <person name="Muensterkoetter M."/>
            <person name="Proctor R.H."/>
            <person name="Brown D.W."/>
            <person name="Sharon A."/>
            <person name="Idan Y."/>
            <person name="Oren-Young L."/>
            <person name="Sieber C.M."/>
            <person name="Novak O."/>
            <person name="Pencik A."/>
            <person name="Tarkowska D."/>
            <person name="Hromadova K."/>
            <person name="Freeman S."/>
            <person name="Maymon M."/>
            <person name="Elazar M."/>
            <person name="Youssef S.A."/>
            <person name="El-Shabrawy E.S.M."/>
            <person name="Shalaby A.B.A."/>
            <person name="Houterman P."/>
            <person name="Brock N.L."/>
            <person name="Burkhardt I."/>
            <person name="Tsavkelova E.A."/>
            <person name="Dickschat J.S."/>
            <person name="Galuszka P."/>
            <person name="Gueldener U."/>
            <person name="Tudzynski B."/>
        </authorList>
    </citation>
    <scope>NUCLEOTIDE SEQUENCE [LARGE SCALE GENOMIC DNA]</scope>
    <source>
        <strain evidence="3">MRC7560</strain>
    </source>
</reference>
<dbReference type="GeneID" id="65093444"/>
<dbReference type="EMBL" id="FCQH01000022">
    <property type="protein sequence ID" value="CVL08141.1"/>
    <property type="molecule type" value="Genomic_DNA"/>
</dbReference>
<protein>
    <submittedName>
        <fullName evidence="2">Uncharacterized protein</fullName>
    </submittedName>
</protein>
<feature type="compositionally biased region" description="Basic and acidic residues" evidence="1">
    <location>
        <begin position="167"/>
        <end position="199"/>
    </location>
</feature>
<keyword evidence="3" id="KW-1185">Reference proteome</keyword>
<feature type="compositionally biased region" description="Basic residues" evidence="1">
    <location>
        <begin position="292"/>
        <end position="301"/>
    </location>
</feature>
<feature type="region of interest" description="Disordered" evidence="1">
    <location>
        <begin position="1"/>
        <end position="31"/>
    </location>
</feature>
<name>A0A1L7UKZ2_FUSMA</name>
<sequence length="355" mass="40171">MESSSSSSSCGSDAVKSIRPFNSDTESDPVWRDPEKRLSRYKFLVTSEMSALFRAGPEGQKFLIDDELEYRGSEPLVMKDHASVMPTDISWWKKKQQHFAQRLRQIEEKEKAGKLPATTMLAPAADKIYNWIPEPPKFAAEDPTLSRSSNNPLPNHTTSEHGKRKRDRYDIPEDSIRVSKKSKCDGLPDSRLRPQRREATATASQDWLSKHTQISSNTRSCHAEATRQSILISEKQPLRRSRRIMNLGDRDARSGTRPRSASSECKGQQSKKATRGRRKRNAPRKSSAGRLQNKRSFRHRGSPPLPAIDSRQDEVLAQDIASTVRRSIRLARKNPVKTTKGPVVQIPTQSVVHKT</sequence>
<gene>
    <name evidence="2" type="ORF">FMAN_14195</name>
</gene>
<dbReference type="RefSeq" id="XP_041690929.1">
    <property type="nucleotide sequence ID" value="XM_041825561.1"/>
</dbReference>
<feature type="compositionally biased region" description="Polar residues" evidence="1">
    <location>
        <begin position="145"/>
        <end position="157"/>
    </location>
</feature>
<evidence type="ECO:0000256" key="1">
    <source>
        <dbReference type="SAM" id="MobiDB-lite"/>
    </source>
</evidence>
<organism evidence="2 3">
    <name type="scientific">Fusarium mangiferae</name>
    <name type="common">Mango malformation disease fungus</name>
    <dbReference type="NCBI Taxonomy" id="192010"/>
    <lineage>
        <taxon>Eukaryota</taxon>
        <taxon>Fungi</taxon>
        <taxon>Dikarya</taxon>
        <taxon>Ascomycota</taxon>
        <taxon>Pezizomycotina</taxon>
        <taxon>Sordariomycetes</taxon>
        <taxon>Hypocreomycetidae</taxon>
        <taxon>Hypocreales</taxon>
        <taxon>Nectriaceae</taxon>
        <taxon>Fusarium</taxon>
        <taxon>Fusarium fujikuroi species complex</taxon>
    </lineage>
</organism>
<accession>A0A1L7UKZ2</accession>
<dbReference type="AlphaFoldDB" id="A0A1L7UKZ2"/>
<proteinExistence type="predicted"/>
<feature type="compositionally biased region" description="Polar residues" evidence="1">
    <location>
        <begin position="346"/>
        <end position="355"/>
    </location>
</feature>
<feature type="region of interest" description="Disordered" evidence="1">
    <location>
        <begin position="140"/>
        <end position="313"/>
    </location>
</feature>
<evidence type="ECO:0000313" key="3">
    <source>
        <dbReference type="Proteomes" id="UP000184255"/>
    </source>
</evidence>